<comment type="caution">
    <text evidence="1">The sequence shown here is derived from an EMBL/GenBank/DDBJ whole genome shotgun (WGS) entry which is preliminary data.</text>
</comment>
<evidence type="ECO:0000313" key="1">
    <source>
        <dbReference type="EMBL" id="KAJ7646462.1"/>
    </source>
</evidence>
<dbReference type="EMBL" id="JARKIF010000002">
    <property type="protein sequence ID" value="KAJ7646462.1"/>
    <property type="molecule type" value="Genomic_DNA"/>
</dbReference>
<feature type="non-terminal residue" evidence="1">
    <location>
        <position position="1"/>
    </location>
</feature>
<organism evidence="1 2">
    <name type="scientific">Roridomyces roridus</name>
    <dbReference type="NCBI Taxonomy" id="1738132"/>
    <lineage>
        <taxon>Eukaryota</taxon>
        <taxon>Fungi</taxon>
        <taxon>Dikarya</taxon>
        <taxon>Basidiomycota</taxon>
        <taxon>Agaricomycotina</taxon>
        <taxon>Agaricomycetes</taxon>
        <taxon>Agaricomycetidae</taxon>
        <taxon>Agaricales</taxon>
        <taxon>Marasmiineae</taxon>
        <taxon>Mycenaceae</taxon>
        <taxon>Roridomyces</taxon>
    </lineage>
</organism>
<reference evidence="1" key="1">
    <citation type="submission" date="2023-03" db="EMBL/GenBank/DDBJ databases">
        <title>Massive genome expansion in bonnet fungi (Mycena s.s.) driven by repeated elements and novel gene families across ecological guilds.</title>
        <authorList>
            <consortium name="Lawrence Berkeley National Laboratory"/>
            <person name="Harder C.B."/>
            <person name="Miyauchi S."/>
            <person name="Viragh M."/>
            <person name="Kuo A."/>
            <person name="Thoen E."/>
            <person name="Andreopoulos B."/>
            <person name="Lu D."/>
            <person name="Skrede I."/>
            <person name="Drula E."/>
            <person name="Henrissat B."/>
            <person name="Morin E."/>
            <person name="Kohler A."/>
            <person name="Barry K."/>
            <person name="LaButti K."/>
            <person name="Morin E."/>
            <person name="Salamov A."/>
            <person name="Lipzen A."/>
            <person name="Mereny Z."/>
            <person name="Hegedus B."/>
            <person name="Baldrian P."/>
            <person name="Stursova M."/>
            <person name="Weitz H."/>
            <person name="Taylor A."/>
            <person name="Grigoriev I.V."/>
            <person name="Nagy L.G."/>
            <person name="Martin F."/>
            <person name="Kauserud H."/>
        </authorList>
    </citation>
    <scope>NUCLEOTIDE SEQUENCE</scope>
    <source>
        <strain evidence="1">9284</strain>
    </source>
</reference>
<proteinExistence type="predicted"/>
<dbReference type="Gene3D" id="3.80.10.10">
    <property type="entry name" value="Ribonuclease Inhibitor"/>
    <property type="match status" value="1"/>
</dbReference>
<protein>
    <recommendedName>
        <fullName evidence="3">F-box domain-containing protein</fullName>
    </recommendedName>
</protein>
<evidence type="ECO:0008006" key="3">
    <source>
        <dbReference type="Google" id="ProtNLM"/>
    </source>
</evidence>
<keyword evidence="2" id="KW-1185">Reference proteome</keyword>
<evidence type="ECO:0000313" key="2">
    <source>
        <dbReference type="Proteomes" id="UP001221142"/>
    </source>
</evidence>
<gene>
    <name evidence="1" type="ORF">FB45DRAFT_890525</name>
</gene>
<name>A0AAD7CE10_9AGAR</name>
<dbReference type="SUPFAM" id="SSF52047">
    <property type="entry name" value="RNI-like"/>
    <property type="match status" value="1"/>
</dbReference>
<accession>A0AAD7CE10</accession>
<dbReference type="InterPro" id="IPR032675">
    <property type="entry name" value="LRR_dom_sf"/>
</dbReference>
<dbReference type="Proteomes" id="UP001221142">
    <property type="component" value="Unassembled WGS sequence"/>
</dbReference>
<dbReference type="AlphaFoldDB" id="A0AAD7CE10"/>
<sequence length="551" mass="62086">MASPFTTRFGTNYCPTDEEIVAIQSLIIGPSLRVHALDDEIAALHQKLDALKEERDGVIAYVESHKALLSPVRRLPLDIVQEIFVTCLPDRNCVMSATEAPMLLGRICSSWRAISLSTPRIWSKLHIVEPQDPHHRTEQTKWAQRLASTEQWLARSGTCALSISVESVAGDSDATMLHLFTHILIPLASRWRAVHFSIPFPTVQLLSNLTEKDVPLLQDISIFQHPAYHDDTPESVSPFDMHIFRGLGITRASFVWPTVNLAAALPLRWTQLTVLHLLPSMSYAPDYPVLTGTAARDILSRCLALRICSIHVCDEVDLALPTRDTIECPYLHTLELYNSHPGELAFTMRQLFTGLSLPRLLRVRLAGYGRTPTNTHHLSPFLVSAPRLESLRIFSYYLTQDMLVTLLRGLPTLRRLHLECSDSLQDKFLDFLTPTADSDYCCPNLKEFVAWDCSISDAALLRFINTKMTSGFGDRLELVEGNFRRVLQLDLRAELQPYVNAGLLLRLKYPDPMPVPPRESFPPWQGLERSPWAVDPLARFAQTGVDVVNCI</sequence>